<organism evidence="2 3">
    <name type="scientific">Kingdonia uniflora</name>
    <dbReference type="NCBI Taxonomy" id="39325"/>
    <lineage>
        <taxon>Eukaryota</taxon>
        <taxon>Viridiplantae</taxon>
        <taxon>Streptophyta</taxon>
        <taxon>Embryophyta</taxon>
        <taxon>Tracheophyta</taxon>
        <taxon>Spermatophyta</taxon>
        <taxon>Magnoliopsida</taxon>
        <taxon>Ranunculales</taxon>
        <taxon>Circaeasteraceae</taxon>
        <taxon>Kingdonia</taxon>
    </lineage>
</organism>
<feature type="domain" description="Toprim" evidence="1">
    <location>
        <begin position="284"/>
        <end position="373"/>
    </location>
</feature>
<dbReference type="InterPro" id="IPR006171">
    <property type="entry name" value="TOPRIM_dom"/>
</dbReference>
<name>A0A7J7PBW2_9MAGN</name>
<dbReference type="GO" id="GO:0003697">
    <property type="term" value="F:single-stranded DNA binding"/>
    <property type="evidence" value="ECO:0007669"/>
    <property type="project" value="InterPro"/>
</dbReference>
<dbReference type="PANTHER" id="PTHR12873:SF0">
    <property type="entry name" value="TWINKLE MTDNA HELICASE"/>
    <property type="match status" value="1"/>
</dbReference>
<evidence type="ECO:0000259" key="1">
    <source>
        <dbReference type="SMART" id="SM00493"/>
    </source>
</evidence>
<protein>
    <recommendedName>
        <fullName evidence="1">Toprim domain-containing protein</fullName>
    </recommendedName>
</protein>
<dbReference type="OrthoDB" id="1898560at2759"/>
<dbReference type="GO" id="GO:0043139">
    <property type="term" value="F:5'-3' DNA helicase activity"/>
    <property type="evidence" value="ECO:0007669"/>
    <property type="project" value="InterPro"/>
</dbReference>
<reference evidence="2 3" key="1">
    <citation type="journal article" date="2020" name="IScience">
        <title>Genome Sequencing of the Endangered Kingdonia uniflora (Circaeasteraceae, Ranunculales) Reveals Potential Mechanisms of Evolutionary Specialization.</title>
        <authorList>
            <person name="Sun Y."/>
            <person name="Deng T."/>
            <person name="Zhang A."/>
            <person name="Moore M.J."/>
            <person name="Landis J.B."/>
            <person name="Lin N."/>
            <person name="Zhang H."/>
            <person name="Zhang X."/>
            <person name="Huang J."/>
            <person name="Zhang X."/>
            <person name="Sun H."/>
            <person name="Wang H."/>
        </authorList>
    </citation>
    <scope>NUCLEOTIDE SEQUENCE [LARGE SCALE GENOMIC DNA]</scope>
    <source>
        <strain evidence="2">TB1705</strain>
        <tissue evidence="2">Leaf</tissue>
    </source>
</reference>
<evidence type="ECO:0000313" key="2">
    <source>
        <dbReference type="EMBL" id="KAF6176927.1"/>
    </source>
</evidence>
<gene>
    <name evidence="2" type="ORF">GIB67_027727</name>
</gene>
<sequence>MYHISNVLSQNICGGGDSFEKSLSLFLRPSGDLAMWQCFRDKCAWRGHVEAIEAERTSYGQFNYTAKVEPSKSITKASMGLEPPCQKALSMPSAFMSQDQEHQEIDMLDSTGLISLKQKLEKHGIHCATCKPGEYNHLICPECGGGDSLEKSFSLFINPVGDLAMWQCFREECGRRGHVRSALYDQFECTPDVEPIRYITEESIGLEPLCEELIAYFSKRMITRETLRRNAVMQKAGKQLTIAFTYRRNGVLTSCKYRQINKRFRQERGTEKILYGLDDIKQAIDIIIVEGEMDKLSMEEAGFCNCVSVPDGAPTKVSTKDLLCAEQDTGFQYLWNCKEYFEKASRIILATDADPPGQVLAEELARRLGRERCWRVKWPKKNEVDVCKDANEVLMYLGHHALRTMIDEAKSYPTV</sequence>
<dbReference type="SUPFAM" id="SSF56731">
    <property type="entry name" value="DNA primase core"/>
    <property type="match status" value="1"/>
</dbReference>
<evidence type="ECO:0000313" key="3">
    <source>
        <dbReference type="Proteomes" id="UP000541444"/>
    </source>
</evidence>
<dbReference type="Proteomes" id="UP000541444">
    <property type="component" value="Unassembled WGS sequence"/>
</dbReference>
<dbReference type="Pfam" id="PF13662">
    <property type="entry name" value="Toprim_4"/>
    <property type="match status" value="1"/>
</dbReference>
<proteinExistence type="predicted"/>
<dbReference type="AlphaFoldDB" id="A0A7J7PBW2"/>
<dbReference type="InterPro" id="IPR034154">
    <property type="entry name" value="TOPRIM_DnaG/twinkle"/>
</dbReference>
<dbReference type="PANTHER" id="PTHR12873">
    <property type="entry name" value="T7-LIKE MITOCHONDRIAL DNA HELICASE"/>
    <property type="match status" value="1"/>
</dbReference>
<dbReference type="CDD" id="cd01029">
    <property type="entry name" value="TOPRIM_primases"/>
    <property type="match status" value="1"/>
</dbReference>
<dbReference type="SMART" id="SM00493">
    <property type="entry name" value="TOPRIM"/>
    <property type="match status" value="1"/>
</dbReference>
<dbReference type="Gene3D" id="3.40.1360.10">
    <property type="match status" value="1"/>
</dbReference>
<dbReference type="InterPro" id="IPR027032">
    <property type="entry name" value="Twinkle-like"/>
</dbReference>
<keyword evidence="3" id="KW-1185">Reference proteome</keyword>
<accession>A0A7J7PBW2</accession>
<comment type="caution">
    <text evidence="2">The sequence shown here is derived from an EMBL/GenBank/DDBJ whole genome shotgun (WGS) entry which is preliminary data.</text>
</comment>
<dbReference type="EMBL" id="JACGCM010000012">
    <property type="protein sequence ID" value="KAF6176927.1"/>
    <property type="molecule type" value="Genomic_DNA"/>
</dbReference>